<dbReference type="KEGG" id="buz:AYM40_15570"/>
<dbReference type="AlphaFoldDB" id="A0A167W2K6"/>
<gene>
    <name evidence="1" type="ORF">AYM40_15570</name>
</gene>
<keyword evidence="2" id="KW-1185">Reference proteome</keyword>
<name>A0A167W2K6_9BURK</name>
<evidence type="ECO:0000313" key="2">
    <source>
        <dbReference type="Proteomes" id="UP000076852"/>
    </source>
</evidence>
<dbReference type="RefSeq" id="WP_063496994.1">
    <property type="nucleotide sequence ID" value="NZ_CP014578.1"/>
</dbReference>
<dbReference type="Proteomes" id="UP000076852">
    <property type="component" value="Chromosome 1"/>
</dbReference>
<reference evidence="1 2" key="1">
    <citation type="journal article" date="2016" name="Gene">
        <title>PacBio SMRT assembly of a complex multi-replicon genome reveals chlorocatechol degradative operon in a region of genome plasticity.</title>
        <authorList>
            <person name="Ricker N."/>
            <person name="Shen S.Y."/>
            <person name="Goordial J."/>
            <person name="Jin S."/>
            <person name="Fulthorpe R.R."/>
        </authorList>
    </citation>
    <scope>NUCLEOTIDE SEQUENCE [LARGE SCALE GENOMIC DNA]</scope>
    <source>
        <strain evidence="1 2">OLGA172</strain>
    </source>
</reference>
<sequence>MPTEEAYPLSEERRLFDVALTRARRGAALFTVKGASSPLLDKLVQDKAVKVKTTGGDLIEEERCSACESATTTSFRNSCLLRASLLQVHHGIWVKQPSSMCSRPCSRMLSLLSVSASVGF</sequence>
<organism evidence="1 2">
    <name type="scientific">Paraburkholderia phytofirmans OLGA172</name>
    <dbReference type="NCBI Taxonomy" id="1417228"/>
    <lineage>
        <taxon>Bacteria</taxon>
        <taxon>Pseudomonadati</taxon>
        <taxon>Pseudomonadota</taxon>
        <taxon>Betaproteobacteria</taxon>
        <taxon>Burkholderiales</taxon>
        <taxon>Burkholderiaceae</taxon>
        <taxon>Paraburkholderia</taxon>
    </lineage>
</organism>
<evidence type="ECO:0008006" key="3">
    <source>
        <dbReference type="Google" id="ProtNLM"/>
    </source>
</evidence>
<dbReference type="EMBL" id="CP014578">
    <property type="protein sequence ID" value="ANB73617.1"/>
    <property type="molecule type" value="Genomic_DNA"/>
</dbReference>
<evidence type="ECO:0000313" key="1">
    <source>
        <dbReference type="EMBL" id="ANB73617.1"/>
    </source>
</evidence>
<proteinExistence type="predicted"/>
<dbReference type="STRING" id="1804984.AYM40_15570"/>
<accession>A0A167W2K6</accession>
<dbReference type="OrthoDB" id="5298826at2"/>
<protein>
    <recommendedName>
        <fullName evidence="3">UvrD-like helicase C-terminal domain-containing protein</fullName>
    </recommendedName>
</protein>